<keyword evidence="10" id="KW-0963">Cytoplasm</keyword>
<dbReference type="AlphaFoldDB" id="A0A1G2B7S5"/>
<dbReference type="InterPro" id="IPR018368">
    <property type="entry name" value="ClpA/B_CS1"/>
</dbReference>
<proteinExistence type="inferred from homology"/>
<evidence type="ECO:0000259" key="11">
    <source>
        <dbReference type="PROSITE" id="PS51903"/>
    </source>
</evidence>
<comment type="subcellular location">
    <subcellularLocation>
        <location evidence="10">Cytoplasm</location>
    </subcellularLocation>
</comment>
<dbReference type="PROSITE" id="PS51903">
    <property type="entry name" value="CLP_R"/>
    <property type="match status" value="1"/>
</dbReference>
<evidence type="ECO:0000256" key="8">
    <source>
        <dbReference type="PROSITE-ProRule" id="PRU01251"/>
    </source>
</evidence>
<evidence type="ECO:0000256" key="9">
    <source>
        <dbReference type="RuleBase" id="RU004432"/>
    </source>
</evidence>
<organism evidence="12 13">
    <name type="scientific">Candidatus Kerfeldbacteria bacterium RIFCSPHIGHO2_12_FULL_48_17</name>
    <dbReference type="NCBI Taxonomy" id="1798542"/>
    <lineage>
        <taxon>Bacteria</taxon>
        <taxon>Candidatus Kerfeldiibacteriota</taxon>
    </lineage>
</organism>
<evidence type="ECO:0000313" key="12">
    <source>
        <dbReference type="EMBL" id="OGY84756.1"/>
    </source>
</evidence>
<evidence type="ECO:0000256" key="6">
    <source>
        <dbReference type="ARBA" id="ARBA00023186"/>
    </source>
</evidence>
<dbReference type="InterPro" id="IPR041546">
    <property type="entry name" value="ClpA/ClpB_AAA_lid"/>
</dbReference>
<dbReference type="Gene3D" id="1.10.8.60">
    <property type="match status" value="1"/>
</dbReference>
<dbReference type="SMART" id="SM00382">
    <property type="entry name" value="AAA"/>
    <property type="match status" value="2"/>
</dbReference>
<dbReference type="Gene3D" id="1.10.1780.10">
    <property type="entry name" value="Clp, N-terminal domain"/>
    <property type="match status" value="1"/>
</dbReference>
<dbReference type="InterPro" id="IPR004176">
    <property type="entry name" value="Clp_R_N"/>
</dbReference>
<dbReference type="SUPFAM" id="SSF52540">
    <property type="entry name" value="P-loop containing nucleoside triphosphate hydrolases"/>
    <property type="match status" value="2"/>
</dbReference>
<dbReference type="InterPro" id="IPR001270">
    <property type="entry name" value="ClpA/B"/>
</dbReference>
<dbReference type="FunFam" id="3.40.50.300:FF:000010">
    <property type="entry name" value="Chaperone clpB 1, putative"/>
    <property type="match status" value="1"/>
</dbReference>
<keyword evidence="10" id="KW-0346">Stress response</keyword>
<dbReference type="FunFam" id="3.40.50.300:FF:000025">
    <property type="entry name" value="ATP-dependent Clp protease subunit"/>
    <property type="match status" value="1"/>
</dbReference>
<dbReference type="FunFam" id="1.10.8.60:FF:000017">
    <property type="entry name" value="ATP-dependent chaperone ClpB"/>
    <property type="match status" value="1"/>
</dbReference>
<dbReference type="InterPro" id="IPR019489">
    <property type="entry name" value="Clp_ATPase_C"/>
</dbReference>
<keyword evidence="2 8" id="KW-0677">Repeat</keyword>
<evidence type="ECO:0000256" key="10">
    <source>
        <dbReference type="RuleBase" id="RU362034"/>
    </source>
</evidence>
<dbReference type="EMBL" id="MHKD01000011">
    <property type="protein sequence ID" value="OGY84756.1"/>
    <property type="molecule type" value="Genomic_DNA"/>
</dbReference>
<dbReference type="Proteomes" id="UP000176952">
    <property type="component" value="Unassembled WGS sequence"/>
</dbReference>
<dbReference type="InterPro" id="IPR036628">
    <property type="entry name" value="Clp_N_dom_sf"/>
</dbReference>
<dbReference type="GO" id="GO:0034605">
    <property type="term" value="P:cellular response to heat"/>
    <property type="evidence" value="ECO:0007669"/>
    <property type="project" value="TreeGrafter"/>
</dbReference>
<sequence length="878" mass="98471">MQVPNLTNKSQEALQMAHSIAQDYGQQQIDSLHLLYALLRQNDGVIPPIFDTLNVPRTEMMNDLEGLLRSIPRVSMGGGLGQVYVTEDMNRTMLGAKKEAGKLKDEYISTEHLLLGMMQSGGNAAKLLSRYKVEYDAVLRVLAKVRGSQRVDSPDPESKYQSLEKYGTNLTQLAKQEKLDPVIGRDAEIRRVMQVLSRRTKNNPVLIGEPGTGKTAIVEGLAQRIVAGDVPESLKNKEVISLDIGSLLAGAKFRGEFEDRLKAVLKEIDAQAGRIILFIDEVHTIVGAGGSEGAIDAANMLKPPLARGKLHAIGATTLKEYQKYIEKDAALERRFQPVYVGEPSLEDTIAILRGIKEKYEVHHGVRITDDAIIAAAELSQRYINDRFLPDKAVDLIDEATSALRMEIDSQPEELDHLKRRIRQLEIEKQALKKEKGGREKIKDIEKELSNIQEKARQLEIHWQNEKNIITAIRDAKAGIDQLKSEAEMKEREGELRRVAEIRYGQIPELEKKIKTQEQKLAKIQKDHQILKEEVTREDIAAVVSRWTGIPVNKMLEEEAHKLVDMEKELARRVVGQEEAVTAVANAIRRSRAGVGEAGKPIGSFIFMGPTGVGKTELAKALADFMFNDEQALVRIDMSEYMEKHAVARLIGSPPGYVGYDEGGQLTEAVRRRPYAVLLFDEIEKAHPEVFHILLQLLDDGRLTDAKGRVVNFKNTIVIMTSNIGSDVIQGYARNQRQNIGFRDDKDGKKNSTDKEMRDKVMELLHEHFRPEFLNRIDEIIIFHSLAQAQLARIVELQLARVEKRLAEKRIVLVIGDGVKKLLAKVGYDPVFGARPLKRLIQTKILDPLALEIIAGKVKEGQKVAVDVKKGKVEFSVKK</sequence>
<evidence type="ECO:0000256" key="3">
    <source>
        <dbReference type="ARBA" id="ARBA00022741"/>
    </source>
</evidence>
<dbReference type="STRING" id="1798542.A3F54_03130"/>
<name>A0A1G2B7S5_9BACT</name>
<evidence type="ECO:0000256" key="4">
    <source>
        <dbReference type="ARBA" id="ARBA00022840"/>
    </source>
</evidence>
<protein>
    <recommendedName>
        <fullName evidence="10">Chaperone protein ClpB</fullName>
    </recommendedName>
</protein>
<dbReference type="GO" id="GO:0005524">
    <property type="term" value="F:ATP binding"/>
    <property type="evidence" value="ECO:0007669"/>
    <property type="project" value="UniProtKB-UniRule"/>
</dbReference>
<evidence type="ECO:0000256" key="1">
    <source>
        <dbReference type="ARBA" id="ARBA00008675"/>
    </source>
</evidence>
<keyword evidence="4 9" id="KW-0067">ATP-binding</keyword>
<dbReference type="PANTHER" id="PTHR11638">
    <property type="entry name" value="ATP-DEPENDENT CLP PROTEASE"/>
    <property type="match status" value="1"/>
</dbReference>
<keyword evidence="3 9" id="KW-0547">Nucleotide-binding</keyword>
<keyword evidence="6 9" id="KW-0143">Chaperone</keyword>
<dbReference type="InterPro" id="IPR028299">
    <property type="entry name" value="ClpA/B_CS2"/>
</dbReference>
<dbReference type="PRINTS" id="PR00300">
    <property type="entry name" value="CLPPROTEASEA"/>
</dbReference>
<comment type="subunit">
    <text evidence="7">Homohexamer. The oligomerization is ATP-dependent.</text>
</comment>
<evidence type="ECO:0000256" key="5">
    <source>
        <dbReference type="ARBA" id="ARBA00023054"/>
    </source>
</evidence>
<comment type="similarity">
    <text evidence="1 9">Belongs to the ClpA/ClpB family.</text>
</comment>
<dbReference type="Pfam" id="PF07724">
    <property type="entry name" value="AAA_2"/>
    <property type="match status" value="1"/>
</dbReference>
<accession>A0A1G2B7S5</accession>
<reference evidence="12 13" key="1">
    <citation type="journal article" date="2016" name="Nat. Commun.">
        <title>Thousands of microbial genomes shed light on interconnected biogeochemical processes in an aquifer system.</title>
        <authorList>
            <person name="Anantharaman K."/>
            <person name="Brown C.T."/>
            <person name="Hug L.A."/>
            <person name="Sharon I."/>
            <person name="Castelle C.J."/>
            <person name="Probst A.J."/>
            <person name="Thomas B.C."/>
            <person name="Singh A."/>
            <person name="Wilkins M.J."/>
            <person name="Karaoz U."/>
            <person name="Brodie E.L."/>
            <person name="Williams K.H."/>
            <person name="Hubbard S.S."/>
            <person name="Banfield J.F."/>
        </authorList>
    </citation>
    <scope>NUCLEOTIDE SEQUENCE [LARGE SCALE GENOMIC DNA]</scope>
</reference>
<evidence type="ECO:0000256" key="2">
    <source>
        <dbReference type="ARBA" id="ARBA00022737"/>
    </source>
</evidence>
<dbReference type="CDD" id="cd19499">
    <property type="entry name" value="RecA-like_ClpB_Hsp104-like"/>
    <property type="match status" value="1"/>
</dbReference>
<dbReference type="InterPro" id="IPR003593">
    <property type="entry name" value="AAA+_ATPase"/>
</dbReference>
<dbReference type="PANTHER" id="PTHR11638:SF18">
    <property type="entry name" value="HEAT SHOCK PROTEIN 104"/>
    <property type="match status" value="1"/>
</dbReference>
<dbReference type="NCBIfam" id="TIGR03346">
    <property type="entry name" value="chaperone_ClpB"/>
    <property type="match status" value="1"/>
</dbReference>
<dbReference type="GO" id="GO:0042026">
    <property type="term" value="P:protein refolding"/>
    <property type="evidence" value="ECO:0007669"/>
    <property type="project" value="UniProtKB-UniRule"/>
</dbReference>
<feature type="domain" description="Clp R" evidence="11">
    <location>
        <begin position="3"/>
        <end position="148"/>
    </location>
</feature>
<dbReference type="Pfam" id="PF00004">
    <property type="entry name" value="AAA"/>
    <property type="match status" value="1"/>
</dbReference>
<gene>
    <name evidence="10" type="primary">clpB</name>
    <name evidence="12" type="ORF">A3F54_03130</name>
</gene>
<dbReference type="SUPFAM" id="SSF81923">
    <property type="entry name" value="Double Clp-N motif"/>
    <property type="match status" value="1"/>
</dbReference>
<comment type="function">
    <text evidence="10">Part of a stress-induced multi-chaperone system, it is involved in the recovery of the cell from heat-induced damage, in cooperation with DnaK, DnaJ and GrpE.</text>
</comment>
<dbReference type="InterPro" id="IPR027417">
    <property type="entry name" value="P-loop_NTPase"/>
</dbReference>
<comment type="caution">
    <text evidence="12">The sequence shown here is derived from an EMBL/GenBank/DDBJ whole genome shotgun (WGS) entry which is preliminary data.</text>
</comment>
<feature type="coiled-coil region" evidence="10">
    <location>
        <begin position="407"/>
        <end position="572"/>
    </location>
</feature>
<dbReference type="Pfam" id="PF10431">
    <property type="entry name" value="ClpB_D2-small"/>
    <property type="match status" value="1"/>
</dbReference>
<comment type="subunit">
    <text evidence="10">Homohexamer; The oligomerization is ATP-dependent.</text>
</comment>
<dbReference type="InterPro" id="IPR050130">
    <property type="entry name" value="ClpA_ClpB"/>
</dbReference>
<dbReference type="GO" id="GO:0005737">
    <property type="term" value="C:cytoplasm"/>
    <property type="evidence" value="ECO:0007669"/>
    <property type="project" value="UniProtKB-SubCell"/>
</dbReference>
<dbReference type="Gene3D" id="3.40.50.300">
    <property type="entry name" value="P-loop containing nucleotide triphosphate hydrolases"/>
    <property type="match status" value="3"/>
</dbReference>
<dbReference type="CDD" id="cd00009">
    <property type="entry name" value="AAA"/>
    <property type="match status" value="1"/>
</dbReference>
<keyword evidence="5 10" id="KW-0175">Coiled coil</keyword>
<evidence type="ECO:0000256" key="7">
    <source>
        <dbReference type="ARBA" id="ARBA00026057"/>
    </source>
</evidence>
<dbReference type="Pfam" id="PF17871">
    <property type="entry name" value="AAA_lid_9"/>
    <property type="match status" value="1"/>
</dbReference>
<dbReference type="InterPro" id="IPR003959">
    <property type="entry name" value="ATPase_AAA_core"/>
</dbReference>
<dbReference type="SMART" id="SM01086">
    <property type="entry name" value="ClpB_D2-small"/>
    <property type="match status" value="1"/>
</dbReference>
<dbReference type="Pfam" id="PF02861">
    <property type="entry name" value="Clp_N"/>
    <property type="match status" value="1"/>
</dbReference>
<dbReference type="FunFam" id="3.40.50.300:FF:000120">
    <property type="entry name" value="ATP-dependent chaperone ClpB"/>
    <property type="match status" value="1"/>
</dbReference>
<evidence type="ECO:0000313" key="13">
    <source>
        <dbReference type="Proteomes" id="UP000176952"/>
    </source>
</evidence>
<dbReference type="PROSITE" id="PS00870">
    <property type="entry name" value="CLPAB_1"/>
    <property type="match status" value="1"/>
</dbReference>
<dbReference type="PROSITE" id="PS00871">
    <property type="entry name" value="CLPAB_2"/>
    <property type="match status" value="1"/>
</dbReference>
<dbReference type="InterPro" id="IPR017730">
    <property type="entry name" value="Chaperonin_ClpB"/>
</dbReference>
<dbReference type="GO" id="GO:0016887">
    <property type="term" value="F:ATP hydrolysis activity"/>
    <property type="evidence" value="ECO:0007669"/>
    <property type="project" value="InterPro"/>
</dbReference>